<evidence type="ECO:0000256" key="1">
    <source>
        <dbReference type="SAM" id="SignalP"/>
    </source>
</evidence>
<comment type="caution">
    <text evidence="2">The sequence shown here is derived from an EMBL/GenBank/DDBJ whole genome shotgun (WGS) entry which is preliminary data.</text>
</comment>
<keyword evidence="3" id="KW-1185">Reference proteome</keyword>
<name>A0A5S4X323_9BRAD</name>
<proteinExistence type="predicted"/>
<sequence>MPIVRILLLLLALTSAALTWPALAQDGARDLAAARDAAKAFKVYVDGVAKKGERPDLTRPEVATLLGHIFDLDALAALPPAQASDMGWLMDWTNAANATHKLFILYGAKPGLEPDLAALQRNMTEYGDQYAVAMSFMIRGMAREAVAGQLFWAELAPEQRTRIREEGFTGFRKNSAVYILTTVCAAIQGAGKPANARLVAAALRDTREVWASFLLPQDRARVIAELADLPKWAPDEMARADLATFTAALQAVN</sequence>
<dbReference type="AlphaFoldDB" id="A0A5S4X323"/>
<reference evidence="2 3" key="1">
    <citation type="submission" date="2019-08" db="EMBL/GenBank/DDBJ databases">
        <title>Bradyrhizobium hipponensis sp. nov., a rhizobium isolated from a Lupinus angustifolius root nodule in Tunisia.</title>
        <authorList>
            <person name="Off K."/>
            <person name="Rejili M."/>
            <person name="Mars M."/>
            <person name="Brachmann A."/>
            <person name="Marin M."/>
        </authorList>
    </citation>
    <scope>NUCLEOTIDE SEQUENCE [LARGE SCALE GENOMIC DNA]</scope>
    <source>
        <strain evidence="2 3">CTAW11</strain>
    </source>
</reference>
<feature type="chain" id="PRO_5024304547" evidence="1">
    <location>
        <begin position="25"/>
        <end position="253"/>
    </location>
</feature>
<evidence type="ECO:0000313" key="2">
    <source>
        <dbReference type="EMBL" id="TYL83943.1"/>
    </source>
</evidence>
<organism evidence="2 3">
    <name type="scientific">Bradyrhizobium cytisi</name>
    <dbReference type="NCBI Taxonomy" id="515489"/>
    <lineage>
        <taxon>Bacteria</taxon>
        <taxon>Pseudomonadati</taxon>
        <taxon>Pseudomonadota</taxon>
        <taxon>Alphaproteobacteria</taxon>
        <taxon>Hyphomicrobiales</taxon>
        <taxon>Nitrobacteraceae</taxon>
        <taxon>Bradyrhizobium</taxon>
    </lineage>
</organism>
<accession>A0A5S4X323</accession>
<dbReference type="OrthoDB" id="8218320at2"/>
<dbReference type="Proteomes" id="UP000324853">
    <property type="component" value="Unassembled WGS sequence"/>
</dbReference>
<dbReference type="RefSeq" id="WP_148751831.1">
    <property type="nucleotide sequence ID" value="NZ_VSSR01000024.1"/>
</dbReference>
<gene>
    <name evidence="2" type="ORF">FXB38_16045</name>
</gene>
<keyword evidence="1" id="KW-0732">Signal</keyword>
<evidence type="ECO:0000313" key="3">
    <source>
        <dbReference type="Proteomes" id="UP000324853"/>
    </source>
</evidence>
<dbReference type="EMBL" id="VSSR01000024">
    <property type="protein sequence ID" value="TYL83943.1"/>
    <property type="molecule type" value="Genomic_DNA"/>
</dbReference>
<feature type="signal peptide" evidence="1">
    <location>
        <begin position="1"/>
        <end position="24"/>
    </location>
</feature>
<protein>
    <submittedName>
        <fullName evidence="2">Uncharacterized protein</fullName>
    </submittedName>
</protein>